<dbReference type="EMBL" id="CP020715">
    <property type="protein sequence ID" value="ARJ06098.1"/>
    <property type="molecule type" value="Genomic_DNA"/>
</dbReference>
<dbReference type="STRING" id="1619308.B5808_13355"/>
<feature type="signal peptide" evidence="2">
    <location>
        <begin position="1"/>
        <end position="20"/>
    </location>
</feature>
<organism evidence="3 4">
    <name type="scientific">Cnuibacter physcomitrellae</name>
    <dbReference type="NCBI Taxonomy" id="1619308"/>
    <lineage>
        <taxon>Bacteria</taxon>
        <taxon>Bacillati</taxon>
        <taxon>Actinomycetota</taxon>
        <taxon>Actinomycetes</taxon>
        <taxon>Micrococcales</taxon>
        <taxon>Microbacteriaceae</taxon>
        <taxon>Cnuibacter</taxon>
    </lineage>
</organism>
<dbReference type="RefSeq" id="WP_085020236.1">
    <property type="nucleotide sequence ID" value="NZ_BMHD01000001.1"/>
</dbReference>
<sequence length="149" mass="15604">MAGIVLTLVVGLAGCTASGAAEQSGPRPLPDGGFFTTIPQTTNQPSDPPLPSDYDQSTNSALTPEEASLNQLWSAANWEVGADAEPSDIGHAGGLRDFAAAITARCYPVRSADQVAELEDLRTHYESLTGDEAFRAAQAYFARATALCM</sequence>
<reference evidence="3 4" key="1">
    <citation type="submission" date="2017-04" db="EMBL/GenBank/DDBJ databases">
        <authorList>
            <person name="Afonso C.L."/>
            <person name="Miller P.J."/>
            <person name="Scott M.A."/>
            <person name="Spackman E."/>
            <person name="Goraichik I."/>
            <person name="Dimitrov K.M."/>
            <person name="Suarez D.L."/>
            <person name="Swayne D.E."/>
        </authorList>
    </citation>
    <scope>NUCLEOTIDE SEQUENCE [LARGE SCALE GENOMIC DNA]</scope>
    <source>
        <strain evidence="4">XA(T)</strain>
    </source>
</reference>
<evidence type="ECO:0000256" key="2">
    <source>
        <dbReference type="SAM" id="SignalP"/>
    </source>
</evidence>
<gene>
    <name evidence="3" type="ORF">B5808_13355</name>
</gene>
<feature type="chain" id="PRO_5043534235" evidence="2">
    <location>
        <begin position="21"/>
        <end position="149"/>
    </location>
</feature>
<accession>A0A1X9LP82</accession>
<evidence type="ECO:0000313" key="4">
    <source>
        <dbReference type="Proteomes" id="UP000192775"/>
    </source>
</evidence>
<keyword evidence="4" id="KW-1185">Reference proteome</keyword>
<dbReference type="AlphaFoldDB" id="A0A1X9LP82"/>
<feature type="compositionally biased region" description="Polar residues" evidence="1">
    <location>
        <begin position="54"/>
        <end position="63"/>
    </location>
</feature>
<proteinExistence type="predicted"/>
<dbReference type="KEGG" id="cphy:B5808_13355"/>
<feature type="region of interest" description="Disordered" evidence="1">
    <location>
        <begin position="19"/>
        <end position="63"/>
    </location>
</feature>
<dbReference type="Proteomes" id="UP000192775">
    <property type="component" value="Chromosome"/>
</dbReference>
<evidence type="ECO:0000256" key="1">
    <source>
        <dbReference type="SAM" id="MobiDB-lite"/>
    </source>
</evidence>
<name>A0A1X9LP82_9MICO</name>
<keyword evidence="2" id="KW-0732">Signal</keyword>
<evidence type="ECO:0000313" key="3">
    <source>
        <dbReference type="EMBL" id="ARJ06098.1"/>
    </source>
</evidence>
<protein>
    <submittedName>
        <fullName evidence="3">Uncharacterized protein</fullName>
    </submittedName>
</protein>